<feature type="region of interest" description="Disordered" evidence="1">
    <location>
        <begin position="35"/>
        <end position="75"/>
    </location>
</feature>
<dbReference type="EMBL" id="CADCWO010000174">
    <property type="protein sequence ID" value="CAA9582172.1"/>
    <property type="molecule type" value="Genomic_DNA"/>
</dbReference>
<evidence type="ECO:0000313" key="2">
    <source>
        <dbReference type="EMBL" id="CAA9582172.1"/>
    </source>
</evidence>
<name>A0A6J4VQI4_9CYAN</name>
<reference evidence="2" key="1">
    <citation type="submission" date="2020-02" db="EMBL/GenBank/DDBJ databases">
        <authorList>
            <person name="Meier V. D."/>
        </authorList>
    </citation>
    <scope>NUCLEOTIDE SEQUENCE</scope>
    <source>
        <strain evidence="2">AVDCRST_MAG81</strain>
    </source>
</reference>
<accession>A0A6J4VQI4</accession>
<feature type="non-terminal residue" evidence="2">
    <location>
        <position position="1"/>
    </location>
</feature>
<feature type="compositionally biased region" description="Polar residues" evidence="1">
    <location>
        <begin position="35"/>
        <end position="47"/>
    </location>
</feature>
<organism evidence="2">
    <name type="scientific">uncultured Synechococcales cyanobacterium</name>
    <dbReference type="NCBI Taxonomy" id="1936017"/>
    <lineage>
        <taxon>Bacteria</taxon>
        <taxon>Bacillati</taxon>
        <taxon>Cyanobacteriota</taxon>
        <taxon>Cyanophyceae</taxon>
        <taxon>Synechococcales</taxon>
        <taxon>environmental samples</taxon>
    </lineage>
</organism>
<sequence>WVLMICLEGYAVTGITSQEIETGRRTAGIETESIGTGTRAESPSTGMMRTGNIGTGMRSGSPSTGMMRTGNIGTGTRSDAIEATMMTMTMKGGVIEITRMSIVGTGTMMTMMMTMI</sequence>
<protein>
    <submittedName>
        <fullName evidence="2">Type III secretion outermembrane pore forming protein (YscC,MxiD,HrcC, InvG)</fullName>
    </submittedName>
</protein>
<dbReference type="AlphaFoldDB" id="A0A6J4VQI4"/>
<gene>
    <name evidence="2" type="ORF">AVDCRST_MAG81-3172</name>
</gene>
<evidence type="ECO:0000256" key="1">
    <source>
        <dbReference type="SAM" id="MobiDB-lite"/>
    </source>
</evidence>
<feature type="non-terminal residue" evidence="2">
    <location>
        <position position="116"/>
    </location>
</feature>
<proteinExistence type="predicted"/>